<name>A0A9W9A1R0_9AGAR</name>
<protein>
    <submittedName>
        <fullName evidence="7">High mobility group box domain-containing protein</fullName>
    </submittedName>
</protein>
<gene>
    <name evidence="7" type="ORF">J3R30DRAFT_1022864</name>
</gene>
<evidence type="ECO:0000313" key="8">
    <source>
        <dbReference type="Proteomes" id="UP001150266"/>
    </source>
</evidence>
<dbReference type="PANTHER" id="PTHR48112">
    <property type="entry name" value="HIGH MOBILITY GROUP PROTEIN DSP1"/>
    <property type="match status" value="1"/>
</dbReference>
<evidence type="ECO:0000259" key="6">
    <source>
        <dbReference type="PROSITE" id="PS50118"/>
    </source>
</evidence>
<evidence type="ECO:0000256" key="1">
    <source>
        <dbReference type="ARBA" id="ARBA00004123"/>
    </source>
</evidence>
<feature type="compositionally biased region" description="Low complexity" evidence="5">
    <location>
        <begin position="168"/>
        <end position="179"/>
    </location>
</feature>
<sequence>MAPNVDELRSQYEDSLLSVARSMRNAAKAAEDFANAITNAPLINGHVTGKTGDEETVNGKRKRSKKDPNAPKRPASSFFLFQNEIRPKVKEQHPDLPSADLRRLMSEQWAQLPEEQKNHFKQKADELKVAYSEEKEKYNARSPEEVAAADAAVAAAAATKKTPKSRKPAAAPVVAKKPALSPVTGSEESDIQSSEDEKVKTKPGKPIKPVPPSSRKAPKSDPVVPDSDEDDEDEDEDSDHGKESSDEEEEEEEDEQPPAKKSKSKHYDKLVSKRK</sequence>
<comment type="caution">
    <text evidence="7">The sequence shown here is derived from an EMBL/GenBank/DDBJ whole genome shotgun (WGS) entry which is preliminary data.</text>
</comment>
<organism evidence="7 8">
    <name type="scientific">Lentinula aciculospora</name>
    <dbReference type="NCBI Taxonomy" id="153920"/>
    <lineage>
        <taxon>Eukaryota</taxon>
        <taxon>Fungi</taxon>
        <taxon>Dikarya</taxon>
        <taxon>Basidiomycota</taxon>
        <taxon>Agaricomycotina</taxon>
        <taxon>Agaricomycetes</taxon>
        <taxon>Agaricomycetidae</taxon>
        <taxon>Agaricales</taxon>
        <taxon>Marasmiineae</taxon>
        <taxon>Omphalotaceae</taxon>
        <taxon>Lentinula</taxon>
    </lineage>
</organism>
<evidence type="ECO:0000313" key="7">
    <source>
        <dbReference type="EMBL" id="KAJ4472047.1"/>
    </source>
</evidence>
<keyword evidence="3 4" id="KW-0539">Nucleus</keyword>
<feature type="region of interest" description="Disordered" evidence="5">
    <location>
        <begin position="151"/>
        <end position="275"/>
    </location>
</feature>
<evidence type="ECO:0000256" key="4">
    <source>
        <dbReference type="PROSITE-ProRule" id="PRU00267"/>
    </source>
</evidence>
<feature type="DNA-binding region" description="HMG box" evidence="4">
    <location>
        <begin position="71"/>
        <end position="139"/>
    </location>
</feature>
<dbReference type="EMBL" id="JAOTPV010000021">
    <property type="protein sequence ID" value="KAJ4472047.1"/>
    <property type="molecule type" value="Genomic_DNA"/>
</dbReference>
<keyword evidence="2 4" id="KW-0238">DNA-binding</keyword>
<evidence type="ECO:0000256" key="3">
    <source>
        <dbReference type="ARBA" id="ARBA00023242"/>
    </source>
</evidence>
<feature type="compositionally biased region" description="Low complexity" evidence="5">
    <location>
        <begin position="151"/>
        <end position="160"/>
    </location>
</feature>
<dbReference type="PROSITE" id="PS50118">
    <property type="entry name" value="HMG_BOX_2"/>
    <property type="match status" value="1"/>
</dbReference>
<dbReference type="InterPro" id="IPR050342">
    <property type="entry name" value="HMGB"/>
</dbReference>
<dbReference type="InterPro" id="IPR036910">
    <property type="entry name" value="HMG_box_dom_sf"/>
</dbReference>
<dbReference type="Pfam" id="PF00505">
    <property type="entry name" value="HMG_box"/>
    <property type="match status" value="1"/>
</dbReference>
<evidence type="ECO:0000256" key="2">
    <source>
        <dbReference type="ARBA" id="ARBA00023125"/>
    </source>
</evidence>
<dbReference type="Proteomes" id="UP001150266">
    <property type="component" value="Unassembled WGS sequence"/>
</dbReference>
<evidence type="ECO:0000256" key="5">
    <source>
        <dbReference type="SAM" id="MobiDB-lite"/>
    </source>
</evidence>
<dbReference type="SMART" id="SM00398">
    <property type="entry name" value="HMG"/>
    <property type="match status" value="1"/>
</dbReference>
<dbReference type="InterPro" id="IPR009071">
    <property type="entry name" value="HMG_box_dom"/>
</dbReference>
<reference evidence="7" key="1">
    <citation type="submission" date="2022-08" db="EMBL/GenBank/DDBJ databases">
        <title>A Global Phylogenomic Analysis of the Shiitake Genus Lentinula.</title>
        <authorList>
            <consortium name="DOE Joint Genome Institute"/>
            <person name="Sierra-Patev S."/>
            <person name="Min B."/>
            <person name="Naranjo-Ortiz M."/>
            <person name="Looney B."/>
            <person name="Konkel Z."/>
            <person name="Slot J.C."/>
            <person name="Sakamoto Y."/>
            <person name="Steenwyk J.L."/>
            <person name="Rokas A."/>
            <person name="Carro J."/>
            <person name="Camarero S."/>
            <person name="Ferreira P."/>
            <person name="Molpeceres G."/>
            <person name="Ruiz-Duenas F.J."/>
            <person name="Serrano A."/>
            <person name="Henrissat B."/>
            <person name="Drula E."/>
            <person name="Hughes K.W."/>
            <person name="Mata J.L."/>
            <person name="Ishikawa N.K."/>
            <person name="Vargas-Isla R."/>
            <person name="Ushijima S."/>
            <person name="Smith C.A."/>
            <person name="Ahrendt S."/>
            <person name="Andreopoulos W."/>
            <person name="He G."/>
            <person name="Labutti K."/>
            <person name="Lipzen A."/>
            <person name="Ng V."/>
            <person name="Riley R."/>
            <person name="Sandor L."/>
            <person name="Barry K."/>
            <person name="Martinez A.T."/>
            <person name="Xiao Y."/>
            <person name="Gibbons J.G."/>
            <person name="Terashima K."/>
            <person name="Grigoriev I.V."/>
            <person name="Hibbett D.S."/>
        </authorList>
    </citation>
    <scope>NUCLEOTIDE SEQUENCE</scope>
    <source>
        <strain evidence="7">JLM2183</strain>
    </source>
</reference>
<feature type="region of interest" description="Disordered" evidence="5">
    <location>
        <begin position="40"/>
        <end position="77"/>
    </location>
</feature>
<proteinExistence type="predicted"/>
<dbReference type="PRINTS" id="PR00886">
    <property type="entry name" value="HIGHMOBLTY12"/>
</dbReference>
<dbReference type="SUPFAM" id="SSF47095">
    <property type="entry name" value="HMG-box"/>
    <property type="match status" value="1"/>
</dbReference>
<feature type="domain" description="HMG box" evidence="6">
    <location>
        <begin position="71"/>
        <end position="139"/>
    </location>
</feature>
<dbReference type="CDD" id="cd00084">
    <property type="entry name" value="HMG-box_SF"/>
    <property type="match status" value="1"/>
</dbReference>
<feature type="compositionally biased region" description="Acidic residues" evidence="5">
    <location>
        <begin position="226"/>
        <end position="238"/>
    </location>
</feature>
<comment type="subcellular location">
    <subcellularLocation>
        <location evidence="1">Nucleus</location>
    </subcellularLocation>
</comment>
<accession>A0A9W9A1R0</accession>
<keyword evidence="8" id="KW-1185">Reference proteome</keyword>
<dbReference type="AlphaFoldDB" id="A0A9W9A1R0"/>
<dbReference type="GO" id="GO:0005634">
    <property type="term" value="C:nucleus"/>
    <property type="evidence" value="ECO:0007669"/>
    <property type="project" value="UniProtKB-SubCell"/>
</dbReference>
<dbReference type="PANTHER" id="PTHR48112:SF32">
    <property type="entry name" value="HIGH MOBILITY GROUP PROTEIN B3"/>
    <property type="match status" value="1"/>
</dbReference>
<dbReference type="Gene3D" id="1.10.30.10">
    <property type="entry name" value="High mobility group box domain"/>
    <property type="match status" value="1"/>
</dbReference>
<feature type="compositionally biased region" description="Acidic residues" evidence="5">
    <location>
        <begin position="245"/>
        <end position="256"/>
    </location>
</feature>
<dbReference type="GO" id="GO:0003677">
    <property type="term" value="F:DNA binding"/>
    <property type="evidence" value="ECO:0007669"/>
    <property type="project" value="UniProtKB-UniRule"/>
</dbReference>
<dbReference type="OrthoDB" id="1919336at2759"/>
<feature type="compositionally biased region" description="Basic and acidic residues" evidence="5">
    <location>
        <begin position="265"/>
        <end position="275"/>
    </location>
</feature>